<evidence type="ECO:0000256" key="1">
    <source>
        <dbReference type="ARBA" id="ARBA00001966"/>
    </source>
</evidence>
<dbReference type="GO" id="GO:0003824">
    <property type="term" value="F:catalytic activity"/>
    <property type="evidence" value="ECO:0007669"/>
    <property type="project" value="InterPro"/>
</dbReference>
<dbReference type="Pfam" id="PF04055">
    <property type="entry name" value="Radical_SAM"/>
    <property type="match status" value="1"/>
</dbReference>
<dbReference type="Gene3D" id="3.20.20.70">
    <property type="entry name" value="Aldolase class I"/>
    <property type="match status" value="1"/>
</dbReference>
<gene>
    <name evidence="8" type="ORF">A9Z60_01045</name>
</gene>
<comment type="cofactor">
    <cofactor evidence="1">
        <name>[4Fe-4S] cluster</name>
        <dbReference type="ChEBI" id="CHEBI:49883"/>
    </cofactor>
</comment>
<dbReference type="NCBIfam" id="TIGR02351">
    <property type="entry name" value="thiH"/>
    <property type="match status" value="1"/>
</dbReference>
<reference evidence="8 9" key="1">
    <citation type="submission" date="2016-06" db="EMBL/GenBank/DDBJ databases">
        <title>Draft genome of Moraxella nonliquefaciens CCUG 60284.</title>
        <authorList>
            <person name="Salva-Serra F."/>
            <person name="Engstrom-Jakobsson H."/>
            <person name="Thorell K."/>
            <person name="Gonzales-Siles L."/>
            <person name="Karlsson R."/>
            <person name="Boulund F."/>
            <person name="Engstrand L."/>
            <person name="Kristiansson E."/>
            <person name="Moore E."/>
        </authorList>
    </citation>
    <scope>NUCLEOTIDE SEQUENCE [LARGE SCALE GENOMIC DNA]</scope>
    <source>
        <strain evidence="8 9">CCUG 60284</strain>
    </source>
</reference>
<dbReference type="GO" id="GO:0009228">
    <property type="term" value="P:thiamine biosynthetic process"/>
    <property type="evidence" value="ECO:0007669"/>
    <property type="project" value="InterPro"/>
</dbReference>
<evidence type="ECO:0000313" key="8">
    <source>
        <dbReference type="EMBL" id="OBX52296.1"/>
    </source>
</evidence>
<dbReference type="RefSeq" id="WP_066890892.1">
    <property type="nucleotide sequence ID" value="NZ_LZDN01000001.1"/>
</dbReference>
<dbReference type="InterPro" id="IPR058240">
    <property type="entry name" value="rSAM_sf"/>
</dbReference>
<dbReference type="GO" id="GO:0051539">
    <property type="term" value="F:4 iron, 4 sulfur cluster binding"/>
    <property type="evidence" value="ECO:0007669"/>
    <property type="project" value="UniProtKB-KW"/>
</dbReference>
<comment type="caution">
    <text evidence="8">The sequence shown here is derived from an EMBL/GenBank/DDBJ whole genome shotgun (WGS) entry which is preliminary data.</text>
</comment>
<dbReference type="SFLD" id="SFLDS00029">
    <property type="entry name" value="Radical_SAM"/>
    <property type="match status" value="1"/>
</dbReference>
<dbReference type="SUPFAM" id="SSF102114">
    <property type="entry name" value="Radical SAM enzymes"/>
    <property type="match status" value="1"/>
</dbReference>
<evidence type="ECO:0000256" key="3">
    <source>
        <dbReference type="ARBA" id="ARBA00022691"/>
    </source>
</evidence>
<dbReference type="InterPro" id="IPR034428">
    <property type="entry name" value="ThiH/NoCL/HydG-like"/>
</dbReference>
<dbReference type="EMBL" id="LZDN01000001">
    <property type="protein sequence ID" value="OBX52296.1"/>
    <property type="molecule type" value="Genomic_DNA"/>
</dbReference>
<dbReference type="OrthoDB" id="9802027at2"/>
<dbReference type="PROSITE" id="PS51918">
    <property type="entry name" value="RADICAL_SAM"/>
    <property type="match status" value="1"/>
</dbReference>
<keyword evidence="5" id="KW-0408">Iron</keyword>
<dbReference type="SFLD" id="SFLDF00301">
    <property type="entry name" value="2-iminoacetate_synthase_(ThiH)"/>
    <property type="match status" value="1"/>
</dbReference>
<evidence type="ECO:0000313" key="9">
    <source>
        <dbReference type="Proteomes" id="UP000092671"/>
    </source>
</evidence>
<keyword evidence="2" id="KW-0004">4Fe-4S</keyword>
<dbReference type="GO" id="GO:0005506">
    <property type="term" value="F:iron ion binding"/>
    <property type="evidence" value="ECO:0007669"/>
    <property type="project" value="InterPro"/>
</dbReference>
<dbReference type="PANTHER" id="PTHR43583">
    <property type="entry name" value="2-IMINOACETATE SYNTHASE"/>
    <property type="match status" value="1"/>
</dbReference>
<organism evidence="8 9">
    <name type="scientific">Moraxella nonliquefaciens</name>
    <dbReference type="NCBI Taxonomy" id="478"/>
    <lineage>
        <taxon>Bacteria</taxon>
        <taxon>Pseudomonadati</taxon>
        <taxon>Pseudomonadota</taxon>
        <taxon>Gammaproteobacteria</taxon>
        <taxon>Moraxellales</taxon>
        <taxon>Moraxellaceae</taxon>
        <taxon>Moraxella</taxon>
    </lineage>
</organism>
<evidence type="ECO:0000256" key="5">
    <source>
        <dbReference type="ARBA" id="ARBA00023004"/>
    </source>
</evidence>
<dbReference type="InterPro" id="IPR013785">
    <property type="entry name" value="Aldolase_TIM"/>
</dbReference>
<dbReference type="Proteomes" id="UP000092671">
    <property type="component" value="Unassembled WGS sequence"/>
</dbReference>
<sequence>MTFSTHLDTLNWDEICLSIYGKTDHDVKIALTKDKPDMNDLMALLSPAASQYLEAMAVKAQKITRQRFGNTVGLFIPMYLSNLCANECTYCGFSLSNPMARKTLTHDEIVAECQTINRLGFSQVLLVTGEYPSQVGMPYFKTHIKTVREHVSSLLMEVQPLSTDDYAQLKSWGLDGVMLYQETYHKPSYAYHHLKGKKRNFNWRLDAPDRIGQAKIDKIGLGVLVGLSDNFRTDCYMMAEHLRYLQKTHWQSRFSVAVPRLRPCAGGISPHCTMSDKELVQVLCALRLFAPEVDIVLSTRESPTFRDHVIPLMVTQMSAYSQTKPGGYSAADNQTADDTLEQFSIDDDRHPKAVVRKLTEQGLQPIWKDWDSYLGRE</sequence>
<dbReference type="SFLD" id="SFLDG01081">
    <property type="entry name" value="cleavage_of_the_Ca-Cb_bond_in"/>
    <property type="match status" value="1"/>
</dbReference>
<evidence type="ECO:0000256" key="6">
    <source>
        <dbReference type="ARBA" id="ARBA00023014"/>
    </source>
</evidence>
<keyword evidence="4" id="KW-0479">Metal-binding</keyword>
<dbReference type="Pfam" id="PF06968">
    <property type="entry name" value="BATS"/>
    <property type="match status" value="1"/>
</dbReference>
<dbReference type="AlphaFoldDB" id="A0A1B8PM50"/>
<accession>A0A1B8PM50</accession>
<protein>
    <submittedName>
        <fullName evidence="8">Thiamine biosynthesis protein ThiH</fullName>
    </submittedName>
</protein>
<dbReference type="PANTHER" id="PTHR43583:SF1">
    <property type="entry name" value="2-IMINOACETATE SYNTHASE"/>
    <property type="match status" value="1"/>
</dbReference>
<proteinExistence type="predicted"/>
<evidence type="ECO:0000256" key="2">
    <source>
        <dbReference type="ARBA" id="ARBA00022485"/>
    </source>
</evidence>
<dbReference type="InterPro" id="IPR007197">
    <property type="entry name" value="rSAM"/>
</dbReference>
<evidence type="ECO:0000256" key="4">
    <source>
        <dbReference type="ARBA" id="ARBA00022723"/>
    </source>
</evidence>
<keyword evidence="3" id="KW-0949">S-adenosyl-L-methionine</keyword>
<dbReference type="SFLD" id="SFLDG01060">
    <property type="entry name" value="BATS_domain_containing"/>
    <property type="match status" value="1"/>
</dbReference>
<dbReference type="CDD" id="cd01335">
    <property type="entry name" value="Radical_SAM"/>
    <property type="match status" value="1"/>
</dbReference>
<dbReference type="SMART" id="SM00876">
    <property type="entry name" value="BATS"/>
    <property type="match status" value="1"/>
</dbReference>
<keyword evidence="6" id="KW-0411">Iron-sulfur</keyword>
<dbReference type="InterPro" id="IPR012726">
    <property type="entry name" value="ThiH"/>
</dbReference>
<dbReference type="InterPro" id="IPR010722">
    <property type="entry name" value="BATS_dom"/>
</dbReference>
<name>A0A1B8PM50_MORNO</name>
<evidence type="ECO:0000259" key="7">
    <source>
        <dbReference type="PROSITE" id="PS51918"/>
    </source>
</evidence>
<feature type="domain" description="Radical SAM core" evidence="7">
    <location>
        <begin position="70"/>
        <end position="300"/>
    </location>
</feature>